<protein>
    <submittedName>
        <fullName evidence="2">Uncharacterized protein</fullName>
    </submittedName>
</protein>
<dbReference type="EMBL" id="AVOT02000715">
    <property type="protein sequence ID" value="MBW0464163.1"/>
    <property type="molecule type" value="Genomic_DNA"/>
</dbReference>
<keyword evidence="3" id="KW-1185">Reference proteome</keyword>
<sequence length="90" mass="9893">MSPVHLINLRVPMNESEDREELVRATGPGFGHYGGWQDTQGNSTHTAIHLPVQQTPLTRGLDRNGSSFSAPQTPERAFPMENGKKEVQPG</sequence>
<proteinExistence type="predicted"/>
<feature type="region of interest" description="Disordered" evidence="1">
    <location>
        <begin position="55"/>
        <end position="90"/>
    </location>
</feature>
<organism evidence="2 3">
    <name type="scientific">Austropuccinia psidii MF-1</name>
    <dbReference type="NCBI Taxonomy" id="1389203"/>
    <lineage>
        <taxon>Eukaryota</taxon>
        <taxon>Fungi</taxon>
        <taxon>Dikarya</taxon>
        <taxon>Basidiomycota</taxon>
        <taxon>Pucciniomycotina</taxon>
        <taxon>Pucciniomycetes</taxon>
        <taxon>Pucciniales</taxon>
        <taxon>Sphaerophragmiaceae</taxon>
        <taxon>Austropuccinia</taxon>
    </lineage>
</organism>
<evidence type="ECO:0000313" key="3">
    <source>
        <dbReference type="Proteomes" id="UP000765509"/>
    </source>
</evidence>
<evidence type="ECO:0000256" key="1">
    <source>
        <dbReference type="SAM" id="MobiDB-lite"/>
    </source>
</evidence>
<evidence type="ECO:0000313" key="2">
    <source>
        <dbReference type="EMBL" id="MBW0464163.1"/>
    </source>
</evidence>
<dbReference type="Proteomes" id="UP000765509">
    <property type="component" value="Unassembled WGS sequence"/>
</dbReference>
<accession>A0A9Q3BF92</accession>
<reference evidence="2" key="1">
    <citation type="submission" date="2021-03" db="EMBL/GenBank/DDBJ databases">
        <title>Draft genome sequence of rust myrtle Austropuccinia psidii MF-1, a brazilian biotype.</title>
        <authorList>
            <person name="Quecine M.C."/>
            <person name="Pachon D.M.R."/>
            <person name="Bonatelli M.L."/>
            <person name="Correr F.H."/>
            <person name="Franceschini L.M."/>
            <person name="Leite T.F."/>
            <person name="Margarido G.R.A."/>
            <person name="Almeida C.A."/>
            <person name="Ferrarezi J.A."/>
            <person name="Labate C.A."/>
        </authorList>
    </citation>
    <scope>NUCLEOTIDE SEQUENCE</scope>
    <source>
        <strain evidence="2">MF-1</strain>
    </source>
</reference>
<dbReference type="AlphaFoldDB" id="A0A9Q3BF92"/>
<name>A0A9Q3BF92_9BASI</name>
<gene>
    <name evidence="2" type="ORF">O181_003878</name>
</gene>
<comment type="caution">
    <text evidence="2">The sequence shown here is derived from an EMBL/GenBank/DDBJ whole genome shotgun (WGS) entry which is preliminary data.</text>
</comment>